<dbReference type="SUPFAM" id="SSF69572">
    <property type="entry name" value="Activating enzymes of the ubiquitin-like proteins"/>
    <property type="match status" value="1"/>
</dbReference>
<accession>A0A366M9S8</accession>
<dbReference type="EC" id="2.7.7.-" evidence="2"/>
<protein>
    <submittedName>
        <fullName evidence="2">SAMP-activating enzyme E1</fullName>
        <ecNumber evidence="2">2.7.7.-</ecNumber>
    </submittedName>
</protein>
<keyword evidence="3" id="KW-1185">Reference proteome</keyword>
<evidence type="ECO:0000259" key="1">
    <source>
        <dbReference type="Pfam" id="PF00899"/>
    </source>
</evidence>
<feature type="domain" description="THIF-type NAD/FAD binding fold" evidence="1">
    <location>
        <begin position="18"/>
        <end position="248"/>
    </location>
</feature>
<dbReference type="PANTHER" id="PTHR43267">
    <property type="entry name" value="TRNA THREONYLCARBAMOYLADENOSINE DEHYDRATASE"/>
    <property type="match status" value="1"/>
</dbReference>
<proteinExistence type="predicted"/>
<dbReference type="Gene3D" id="3.40.50.720">
    <property type="entry name" value="NAD(P)-binding Rossmann-like Domain"/>
    <property type="match status" value="1"/>
</dbReference>
<dbReference type="CDD" id="cd00757">
    <property type="entry name" value="ThiF_MoeB_HesA_family"/>
    <property type="match status" value="1"/>
</dbReference>
<dbReference type="GO" id="GO:0016779">
    <property type="term" value="F:nucleotidyltransferase activity"/>
    <property type="evidence" value="ECO:0007669"/>
    <property type="project" value="UniProtKB-KW"/>
</dbReference>
<dbReference type="InterPro" id="IPR000594">
    <property type="entry name" value="ThiF_NAD_FAD-bd"/>
</dbReference>
<reference evidence="2 3" key="1">
    <citation type="submission" date="2018-06" db="EMBL/GenBank/DDBJ databases">
        <title>Genomic insight into two independent archaeal endosymbiosis events.</title>
        <authorList>
            <person name="Lind A.E."/>
            <person name="Lewis W.H."/>
            <person name="Spang A."/>
            <person name="Guy L."/>
            <person name="Embley M.T."/>
            <person name="Ettema T.J.G."/>
        </authorList>
    </citation>
    <scope>NUCLEOTIDE SEQUENCE [LARGE SCALE GENOMIC DNA]</scope>
    <source>
        <strain evidence="2">NOE</strain>
    </source>
</reference>
<dbReference type="InterPro" id="IPR035985">
    <property type="entry name" value="Ubiquitin-activating_enz"/>
</dbReference>
<gene>
    <name evidence="2" type="primary">ubaA_1</name>
    <name evidence="2" type="ORF">ALNOE001_18220</name>
</gene>
<dbReference type="GO" id="GO:0061503">
    <property type="term" value="F:tRNA threonylcarbamoyladenosine dehydratase"/>
    <property type="evidence" value="ECO:0007669"/>
    <property type="project" value="TreeGrafter"/>
</dbReference>
<dbReference type="GO" id="GO:0008641">
    <property type="term" value="F:ubiquitin-like modifier activating enzyme activity"/>
    <property type="evidence" value="ECO:0007669"/>
    <property type="project" value="InterPro"/>
</dbReference>
<keyword evidence="2" id="KW-0548">Nucleotidyltransferase</keyword>
<organism evidence="2 3">
    <name type="scientific">Candidatus Methanobinarius endosymbioticus</name>
    <dbReference type="NCBI Taxonomy" id="2006182"/>
    <lineage>
        <taxon>Archaea</taxon>
        <taxon>Methanobacteriati</taxon>
        <taxon>Methanobacteriota</taxon>
        <taxon>Methanomada group</taxon>
        <taxon>Methanobacteria</taxon>
        <taxon>Methanobacteriales</taxon>
        <taxon>Methanobacteriaceae</taxon>
        <taxon>Candidatus Methanobinarius</taxon>
    </lineage>
</organism>
<evidence type="ECO:0000313" key="3">
    <source>
        <dbReference type="Proteomes" id="UP000253099"/>
    </source>
</evidence>
<dbReference type="GO" id="GO:0061504">
    <property type="term" value="P:cyclic threonylcarbamoyladenosine biosynthetic process"/>
    <property type="evidence" value="ECO:0007669"/>
    <property type="project" value="TreeGrafter"/>
</dbReference>
<dbReference type="AlphaFoldDB" id="A0A366M9S8"/>
<evidence type="ECO:0000313" key="2">
    <source>
        <dbReference type="EMBL" id="RBQ22583.1"/>
    </source>
</evidence>
<comment type="caution">
    <text evidence="2">The sequence shown here is derived from an EMBL/GenBank/DDBJ whole genome shotgun (WGS) entry which is preliminary data.</text>
</comment>
<keyword evidence="2" id="KW-0808">Transferase</keyword>
<dbReference type="PANTHER" id="PTHR43267:SF1">
    <property type="entry name" value="TRNA THREONYLCARBAMOYLADENOSINE DEHYDRATASE"/>
    <property type="match status" value="1"/>
</dbReference>
<name>A0A366M9S8_9EURY</name>
<dbReference type="Proteomes" id="UP000253099">
    <property type="component" value="Unassembled WGS sequence"/>
</dbReference>
<dbReference type="EMBL" id="NIZT01000059">
    <property type="protein sequence ID" value="RBQ22583.1"/>
    <property type="molecule type" value="Genomic_DNA"/>
</dbReference>
<dbReference type="InterPro" id="IPR045886">
    <property type="entry name" value="ThiF/MoeB/HesA"/>
</dbReference>
<sequence>MIKLPTRYIGMGYWEIVSRQMSIVTKSQQTKFKEAKVAIIGCGGIGGSVIEQLARMGIGNINLIDKDIFDFSNLNRQLISGLDTLAKEKSYSAKERVRNINPYVNVNAFNEELNEENVEEVIGNSDIVIDALDNLATRVIVSRAANKLKIPYVHGAIHGTMGQISVFTPERKTYEEMFQLPSFDKELTDDVKEEIKKLSHGVHPVIGPIPNIIGCLEAFEAFKYLTGIGEVTYSPKLLSFNILDLSSFNIIEL</sequence>
<dbReference type="Pfam" id="PF00899">
    <property type="entry name" value="ThiF"/>
    <property type="match status" value="1"/>
</dbReference>